<dbReference type="EMBL" id="JAQAGZ010000010">
    <property type="protein sequence ID" value="MCZ8514048.1"/>
    <property type="molecule type" value="Genomic_DNA"/>
</dbReference>
<reference evidence="2 3" key="1">
    <citation type="submission" date="2022-12" db="EMBL/GenBank/DDBJ databases">
        <title>Draft genome sequence of Paenibacillus sp. dW9.</title>
        <authorList>
            <person name="Choi E.-W."/>
            <person name="Kim D.-U."/>
        </authorList>
    </citation>
    <scope>NUCLEOTIDE SEQUENCE [LARGE SCALE GENOMIC DNA]</scope>
    <source>
        <strain evidence="3">dW9</strain>
    </source>
</reference>
<keyword evidence="3" id="KW-1185">Reference proteome</keyword>
<gene>
    <name evidence="2" type="ORF">O9H85_16780</name>
</gene>
<evidence type="ECO:0000256" key="1">
    <source>
        <dbReference type="SAM" id="MobiDB-lite"/>
    </source>
</evidence>
<feature type="region of interest" description="Disordered" evidence="1">
    <location>
        <begin position="110"/>
        <end position="140"/>
    </location>
</feature>
<evidence type="ECO:0000313" key="3">
    <source>
        <dbReference type="Proteomes" id="UP001527882"/>
    </source>
</evidence>
<dbReference type="RefSeq" id="WP_269882566.1">
    <property type="nucleotide sequence ID" value="NZ_JAQAGZ010000010.1"/>
</dbReference>
<protein>
    <recommendedName>
        <fullName evidence="4">RNA polymerase alpha subunit C-terminal domain-containing protein</fullName>
    </recommendedName>
</protein>
<proteinExistence type="predicted"/>
<organism evidence="2 3">
    <name type="scientific">Paenibacillus gyeongsangnamensis</name>
    <dbReference type="NCBI Taxonomy" id="3388067"/>
    <lineage>
        <taxon>Bacteria</taxon>
        <taxon>Bacillati</taxon>
        <taxon>Bacillota</taxon>
        <taxon>Bacilli</taxon>
        <taxon>Bacillales</taxon>
        <taxon>Paenibacillaceae</taxon>
        <taxon>Paenibacillus</taxon>
    </lineage>
</organism>
<sequence length="140" mass="14390">MPSFAAWIRGKLGSAPSPALERRIAELEARLRTLTADKPAEAAPAIVIEHLSIEKLVVEKLEHSNNFGALGIKELKGKLNIGVNHTGPIAAETLEAFLEGAEDLTGKGCGGAAAGGAPRPAAKSGVTGNGPSCHIRPKAL</sequence>
<evidence type="ECO:0008006" key="4">
    <source>
        <dbReference type="Google" id="ProtNLM"/>
    </source>
</evidence>
<dbReference type="Proteomes" id="UP001527882">
    <property type="component" value="Unassembled WGS sequence"/>
</dbReference>
<evidence type="ECO:0000313" key="2">
    <source>
        <dbReference type="EMBL" id="MCZ8514048.1"/>
    </source>
</evidence>
<comment type="caution">
    <text evidence="2">The sequence shown here is derived from an EMBL/GenBank/DDBJ whole genome shotgun (WGS) entry which is preliminary data.</text>
</comment>
<accession>A0ABT4QB41</accession>
<name>A0ABT4QB41_9BACL</name>